<dbReference type="KEGG" id="cad:Curi_c17930"/>
<evidence type="ECO:0000313" key="8">
    <source>
        <dbReference type="EMBL" id="AFS78800.1"/>
    </source>
</evidence>
<keyword evidence="4" id="KW-0479">Metal-binding</keyword>
<evidence type="ECO:0000256" key="4">
    <source>
        <dbReference type="ARBA" id="ARBA00022723"/>
    </source>
</evidence>
<reference evidence="8 9" key="1">
    <citation type="journal article" date="2012" name="PLoS ONE">
        <title>The purine-utilizing bacterium Clostridium acidurici 9a: a genome-guided metabolic reconsideration.</title>
        <authorList>
            <person name="Hartwich K."/>
            <person name="Poehlein A."/>
            <person name="Daniel R."/>
        </authorList>
    </citation>
    <scope>NUCLEOTIDE SEQUENCE [LARGE SCALE GENOMIC DNA]</scope>
    <source>
        <strain evidence="9">ATCC 7906 / DSM 604 / BCRC 14475 / CIP 104303 / KCTC 5404 / NCIMB 10678 / 9a</strain>
    </source>
</reference>
<comment type="cofactor">
    <cofactor evidence="1">
        <name>[4Fe-4S] cluster</name>
        <dbReference type="ChEBI" id="CHEBI:49883"/>
    </cofactor>
</comment>
<dbReference type="PANTHER" id="PTHR24960">
    <property type="entry name" value="PHOTOSYSTEM I IRON-SULFUR CENTER-RELATED"/>
    <property type="match status" value="1"/>
</dbReference>
<dbReference type="HOGENOM" id="CLU_069541_0_0_9"/>
<dbReference type="InterPro" id="IPR017896">
    <property type="entry name" value="4Fe4S_Fe-S-bd"/>
</dbReference>
<feature type="domain" description="4Fe-4S ferredoxin-type" evidence="7">
    <location>
        <begin position="213"/>
        <end position="237"/>
    </location>
</feature>
<dbReference type="eggNOG" id="COG2768">
    <property type="taxonomic scope" value="Bacteria"/>
</dbReference>
<dbReference type="PATRIC" id="fig|1128398.3.peg.1841"/>
<dbReference type="InterPro" id="IPR050157">
    <property type="entry name" value="PSI_iron-sulfur_center"/>
</dbReference>
<evidence type="ECO:0000259" key="7">
    <source>
        <dbReference type="PROSITE" id="PS51379"/>
    </source>
</evidence>
<keyword evidence="3" id="KW-0004">4Fe-4S</keyword>
<sequence length="260" mass="29303">MKIEKIVSIYFSPNGGTKKVVNEIAKNIKDLPIEEIDLTIEKNRNIEREFSKNELVVFGMPVYADRLPNISKEIFKKIKGNGNLAVCVVTYGNRDYGDALLELKNELNLINMSVIAAVAAISQHCLNKNVATNRPDENDFSKLINFSNLINEKIEDLNNISNLKDLSIKGNFPYKPLKEHHVPIGDSSCIKCGVCEKNCPVNAIDKIDFKSTNKDICIFCGKCINICPVNSRAIQSEEFKAFMKKLELIAKDRKEMSIFI</sequence>
<evidence type="ECO:0000256" key="6">
    <source>
        <dbReference type="ARBA" id="ARBA00023014"/>
    </source>
</evidence>
<dbReference type="PROSITE" id="PS51379">
    <property type="entry name" value="4FE4S_FER_2"/>
    <property type="match status" value="2"/>
</dbReference>
<dbReference type="RefSeq" id="WP_014967936.1">
    <property type="nucleotide sequence ID" value="NC_018664.1"/>
</dbReference>
<accession>K0B1G1</accession>
<dbReference type="Pfam" id="PF13187">
    <property type="entry name" value="Fer4_9"/>
    <property type="match status" value="1"/>
</dbReference>
<dbReference type="SUPFAM" id="SSF52218">
    <property type="entry name" value="Flavoproteins"/>
    <property type="match status" value="1"/>
</dbReference>
<evidence type="ECO:0000256" key="1">
    <source>
        <dbReference type="ARBA" id="ARBA00001966"/>
    </source>
</evidence>
<dbReference type="InterPro" id="IPR017900">
    <property type="entry name" value="4Fe4S_Fe_S_CS"/>
</dbReference>
<evidence type="ECO:0000256" key="3">
    <source>
        <dbReference type="ARBA" id="ARBA00022485"/>
    </source>
</evidence>
<dbReference type="EMBL" id="CP003326">
    <property type="protein sequence ID" value="AFS78800.1"/>
    <property type="molecule type" value="Genomic_DNA"/>
</dbReference>
<dbReference type="InterPro" id="IPR047964">
    <property type="entry name" value="EFR1-like"/>
</dbReference>
<dbReference type="STRING" id="1128398.Curi_c17930"/>
<name>K0B1G1_GOTA9</name>
<evidence type="ECO:0000313" key="9">
    <source>
        <dbReference type="Proteomes" id="UP000006094"/>
    </source>
</evidence>
<proteinExistence type="predicted"/>
<protein>
    <submittedName>
        <fullName evidence="8">4Fe-4S ferredoxin with iron-sulfur binding domain</fullName>
    </submittedName>
</protein>
<keyword evidence="6" id="KW-0411">Iron-sulfur</keyword>
<gene>
    <name evidence="8" type="ordered locus">Curi_c17930</name>
</gene>
<comment type="function">
    <text evidence="2">Ferredoxins are iron-sulfur proteins that transfer electrons in a wide variety of metabolic reactions.</text>
</comment>
<organism evidence="8 9">
    <name type="scientific">Gottschalkia acidurici (strain ATCC 7906 / DSM 604 / BCRC 14475 / CIP 104303 / KCTC 5404 / NCIMB 10678 / 9a)</name>
    <name type="common">Clostridium acidurici</name>
    <dbReference type="NCBI Taxonomy" id="1128398"/>
    <lineage>
        <taxon>Bacteria</taxon>
        <taxon>Bacillati</taxon>
        <taxon>Bacillota</taxon>
        <taxon>Tissierellia</taxon>
        <taxon>Tissierellales</taxon>
        <taxon>Gottschalkiaceae</taxon>
        <taxon>Gottschalkia</taxon>
    </lineage>
</organism>
<dbReference type="GO" id="GO:0051539">
    <property type="term" value="F:4 iron, 4 sulfur cluster binding"/>
    <property type="evidence" value="ECO:0007669"/>
    <property type="project" value="UniProtKB-KW"/>
</dbReference>
<dbReference type="Gene3D" id="3.30.70.20">
    <property type="match status" value="1"/>
</dbReference>
<dbReference type="AlphaFoldDB" id="K0B1G1"/>
<dbReference type="InterPro" id="IPR029039">
    <property type="entry name" value="Flavoprotein-like_sf"/>
</dbReference>
<keyword evidence="5" id="KW-0408">Iron</keyword>
<keyword evidence="9" id="KW-1185">Reference proteome</keyword>
<dbReference type="SUPFAM" id="SSF54862">
    <property type="entry name" value="4Fe-4S ferredoxins"/>
    <property type="match status" value="1"/>
</dbReference>
<dbReference type="Gene3D" id="3.40.50.360">
    <property type="match status" value="1"/>
</dbReference>
<feature type="domain" description="4Fe-4S ferredoxin-type" evidence="7">
    <location>
        <begin position="180"/>
        <end position="209"/>
    </location>
</feature>
<dbReference type="Proteomes" id="UP000006094">
    <property type="component" value="Chromosome"/>
</dbReference>
<dbReference type="GO" id="GO:0046872">
    <property type="term" value="F:metal ion binding"/>
    <property type="evidence" value="ECO:0007669"/>
    <property type="project" value="UniProtKB-KW"/>
</dbReference>
<dbReference type="PROSITE" id="PS00198">
    <property type="entry name" value="4FE4S_FER_1"/>
    <property type="match status" value="1"/>
</dbReference>
<dbReference type="NCBIfam" id="NF038196">
    <property type="entry name" value="ferrodoxin_EFR1"/>
    <property type="match status" value="1"/>
</dbReference>
<evidence type="ECO:0000256" key="5">
    <source>
        <dbReference type="ARBA" id="ARBA00023004"/>
    </source>
</evidence>
<evidence type="ECO:0000256" key="2">
    <source>
        <dbReference type="ARBA" id="ARBA00003532"/>
    </source>
</evidence>
<dbReference type="PANTHER" id="PTHR24960:SF79">
    <property type="entry name" value="PHOTOSYSTEM I IRON-SULFUR CENTER"/>
    <property type="match status" value="1"/>
</dbReference>